<dbReference type="VEuPathDB" id="FungiDB:FOIG_00074"/>
<feature type="region of interest" description="Disordered" evidence="2">
    <location>
        <begin position="405"/>
        <end position="447"/>
    </location>
</feature>
<dbReference type="Proteomes" id="UP000285084">
    <property type="component" value="Unassembled WGS sequence"/>
</dbReference>
<protein>
    <recommendedName>
        <fullName evidence="5">MEI5 protein</fullName>
    </recommendedName>
</protein>
<dbReference type="VEuPathDB" id="FungiDB:FOMG_00238"/>
<organism evidence="3 4">
    <name type="scientific">Fusarium oxysporum</name>
    <name type="common">Fusarium vascular wilt</name>
    <dbReference type="NCBI Taxonomy" id="5507"/>
    <lineage>
        <taxon>Eukaryota</taxon>
        <taxon>Fungi</taxon>
        <taxon>Dikarya</taxon>
        <taxon>Ascomycota</taxon>
        <taxon>Pezizomycotina</taxon>
        <taxon>Sordariomycetes</taxon>
        <taxon>Hypocreomycetidae</taxon>
        <taxon>Hypocreales</taxon>
        <taxon>Nectriaceae</taxon>
        <taxon>Fusarium</taxon>
        <taxon>Fusarium oxysporum species complex</taxon>
    </lineage>
</organism>
<dbReference type="AlphaFoldDB" id="A0A420ND28"/>
<feature type="region of interest" description="Disordered" evidence="2">
    <location>
        <begin position="489"/>
        <end position="540"/>
    </location>
</feature>
<dbReference type="VEuPathDB" id="FungiDB:HZS61_000116"/>
<dbReference type="VEuPathDB" id="FungiDB:FOC1_g10013365"/>
<feature type="compositionally biased region" description="Basic and acidic residues" evidence="2">
    <location>
        <begin position="489"/>
        <end position="499"/>
    </location>
</feature>
<feature type="compositionally biased region" description="Polar residues" evidence="2">
    <location>
        <begin position="430"/>
        <end position="441"/>
    </location>
</feature>
<comment type="caution">
    <text evidence="3">The sequence shown here is derived from an EMBL/GenBank/DDBJ whole genome shotgun (WGS) entry which is preliminary data.</text>
</comment>
<feature type="coiled-coil region" evidence="1">
    <location>
        <begin position="104"/>
        <end position="180"/>
    </location>
</feature>
<proteinExistence type="predicted"/>
<evidence type="ECO:0000313" key="4">
    <source>
        <dbReference type="Proteomes" id="UP000285084"/>
    </source>
</evidence>
<dbReference type="VEuPathDB" id="FungiDB:FOC4_g10007448"/>
<evidence type="ECO:0000256" key="1">
    <source>
        <dbReference type="SAM" id="Coils"/>
    </source>
</evidence>
<evidence type="ECO:0008006" key="5">
    <source>
        <dbReference type="Google" id="ProtNLM"/>
    </source>
</evidence>
<feature type="compositionally biased region" description="Polar residues" evidence="2">
    <location>
        <begin position="408"/>
        <end position="417"/>
    </location>
</feature>
<reference evidence="3 4" key="1">
    <citation type="journal article" date="2018" name="Sci. Rep.">
        <title>Characterisation of pathogen-specific regions and novel effector candidates in Fusarium oxysporum f. sp. cepae.</title>
        <authorList>
            <person name="Armitage A.D."/>
            <person name="Taylor A."/>
            <person name="Sobczyk M.K."/>
            <person name="Baxter L."/>
            <person name="Greenfield B.P."/>
            <person name="Bates H.J."/>
            <person name="Wilson F."/>
            <person name="Jackson A.C."/>
            <person name="Ott S."/>
            <person name="Harrison R.J."/>
            <person name="Clarkson J.P."/>
        </authorList>
    </citation>
    <scope>NUCLEOTIDE SEQUENCE [LARGE SCALE GENOMIC DNA]</scope>
    <source>
        <strain evidence="3 4">Fo_A13</strain>
    </source>
</reference>
<dbReference type="Gene3D" id="1.10.287.1490">
    <property type="match status" value="1"/>
</dbReference>
<gene>
    <name evidence="3" type="ORF">BFJ69_g5682</name>
</gene>
<name>A0A420ND28_FUSOX</name>
<evidence type="ECO:0000256" key="2">
    <source>
        <dbReference type="SAM" id="MobiDB-lite"/>
    </source>
</evidence>
<accession>A0A420ND28</accession>
<feature type="compositionally biased region" description="Basic and acidic residues" evidence="2">
    <location>
        <begin position="1"/>
        <end position="11"/>
    </location>
</feature>
<sequence>MPSHNEKRVQGVKDLSPHQGTSDAINQLVTLLHQYCSEGGFDTLKGVVGENEELKRDKARLQTAYDTNIEALSRHQTEFERQKVDFEKQLGSQKAQNEAILKAKQAADESIKKRQAELTALQEKLEIQSSSAKQLMNEIKKKESTINALEATNASQQENLTKAEKESATFQSAKESMQKRVDGLTTSLDEVRGRLTTFHSFVVKLDNFEARRGEVGDALDSILRNALSFVESSIGIALDEACLTDIAVWGRLRNHASIQRTIPLPASNSPAAKQMRVAAGLRIYSMALADHVFRSTYLTQNSDFEDVLRDLETEDPLHEAFTRAALLKIQPARQARNREARAKMVADQVSDAIADLVPSSQKETLKARLYQVSLEACNAWLVIQQLLEPVRPVFSSHMPEDWVPLPSSVPQRNSKAGPSSVAREPLATRVENQGQQTQRPSAESRPIEIDDIMQVVWPAFYVPSSQQEDDVGDQVPELVHRGHVITRSEGREAEIEMSRRNARKNARQNSGSSPTQRKRRDSAVFLSKTFPGGIGTEKGN</sequence>
<dbReference type="EMBL" id="MRCX01000040">
    <property type="protein sequence ID" value="RKK78179.1"/>
    <property type="molecule type" value="Genomic_DNA"/>
</dbReference>
<dbReference type="VEuPathDB" id="FungiDB:FOZG_00244"/>
<dbReference type="VEuPathDB" id="FungiDB:FOXG_11008"/>
<evidence type="ECO:0000313" key="3">
    <source>
        <dbReference type="EMBL" id="RKK78179.1"/>
    </source>
</evidence>
<keyword evidence="1" id="KW-0175">Coiled coil</keyword>
<feature type="region of interest" description="Disordered" evidence="2">
    <location>
        <begin position="1"/>
        <end position="20"/>
    </location>
</feature>